<reference evidence="1 2" key="1">
    <citation type="submission" date="2019-01" db="EMBL/GenBank/DDBJ databases">
        <title>Filimonas sp. strain TTM-71.</title>
        <authorList>
            <person name="Chen W.-M."/>
        </authorList>
    </citation>
    <scope>NUCLEOTIDE SEQUENCE [LARGE SCALE GENOMIC DNA]</scope>
    <source>
        <strain evidence="1 2">TTM-71</strain>
    </source>
</reference>
<organism evidence="1 2">
    <name type="scientific">Filimonas effusa</name>
    <dbReference type="NCBI Taxonomy" id="2508721"/>
    <lineage>
        <taxon>Bacteria</taxon>
        <taxon>Pseudomonadati</taxon>
        <taxon>Bacteroidota</taxon>
        <taxon>Chitinophagia</taxon>
        <taxon>Chitinophagales</taxon>
        <taxon>Chitinophagaceae</taxon>
        <taxon>Filimonas</taxon>
    </lineage>
</organism>
<protein>
    <submittedName>
        <fullName evidence="1">Uncharacterized protein</fullName>
    </submittedName>
</protein>
<accession>A0A4Q1DF84</accession>
<dbReference type="AlphaFoldDB" id="A0A4Q1DF84"/>
<evidence type="ECO:0000313" key="1">
    <source>
        <dbReference type="EMBL" id="RXK87299.1"/>
    </source>
</evidence>
<dbReference type="Proteomes" id="UP000290545">
    <property type="component" value="Unassembled WGS sequence"/>
</dbReference>
<sequence>MKQIFALSGIVLSVLCIGACSKNETTAAPKPFERDHVGVFMEKTDTLLFIVNHEGYSVQSLNEAVATAKIEDNKLIIYGHKPGTVVIRLKNRSGAASDVTTSVRGFADNWKIYPVAYAAPSFEEAIAKMLVVEAPDAETKKAILKDFRETHGMYMYVTFQVDSIIYGQTRKTEKDVVNVQGKFKLDKAKKKVFITLENNVSLDLDYDALRSNEMILSQDMTDYYRKKYPSLTIQSVKFVLHLMYQPLYG</sequence>
<keyword evidence="2" id="KW-1185">Reference proteome</keyword>
<evidence type="ECO:0000313" key="2">
    <source>
        <dbReference type="Proteomes" id="UP000290545"/>
    </source>
</evidence>
<gene>
    <name evidence="1" type="ORF">ESB13_11125</name>
</gene>
<dbReference type="EMBL" id="SDHZ01000001">
    <property type="protein sequence ID" value="RXK87299.1"/>
    <property type="molecule type" value="Genomic_DNA"/>
</dbReference>
<proteinExistence type="predicted"/>
<name>A0A4Q1DF84_9BACT</name>
<dbReference type="RefSeq" id="WP_129003049.1">
    <property type="nucleotide sequence ID" value="NZ_SDHZ01000001.1"/>
</dbReference>
<comment type="caution">
    <text evidence="1">The sequence shown here is derived from an EMBL/GenBank/DDBJ whole genome shotgun (WGS) entry which is preliminary data.</text>
</comment>